<dbReference type="Proteomes" id="UP001364890">
    <property type="component" value="Unassembled WGS sequence"/>
</dbReference>
<protein>
    <submittedName>
        <fullName evidence="1">DUF2642 domain-containing protein</fullName>
    </submittedName>
</protein>
<evidence type="ECO:0000313" key="2">
    <source>
        <dbReference type="Proteomes" id="UP001364890"/>
    </source>
</evidence>
<keyword evidence="2" id="KW-1185">Reference proteome</keyword>
<dbReference type="RefSeq" id="WP_336497257.1">
    <property type="nucleotide sequence ID" value="NZ_JBAWSY010000004.1"/>
</dbReference>
<proteinExistence type="predicted"/>
<sequence>MNKIIQSLIKEFIQIEVSGKKYVNGTLIDLGSDVIVLFNGLDYMYIPLFHIQSVKIGSKDEYVIQDPIDFPSIKTEHLNLELSLNETLLQAKGKHVEIFIAEDQSLNGQVTRIRDDYFEFFSPIYRTMYISTKHLKWLIPIGQNESLYGLNNKDLSFPKDILADTFKDQIEKFINSLVVINIGGRRSHLGKMNKLEDQIIEIEGARTAPIYLNLNHIQTLHQV</sequence>
<comment type="caution">
    <text evidence="1">The sequence shown here is derived from an EMBL/GenBank/DDBJ whole genome shotgun (WGS) entry which is preliminary data.</text>
</comment>
<gene>
    <name evidence="1" type="ORF">WAX74_08590</name>
</gene>
<accession>A0ABU8F631</accession>
<name>A0ABU8F631_9BACI</name>
<dbReference type="EMBL" id="JBAWSY010000004">
    <property type="protein sequence ID" value="MEI4769705.1"/>
    <property type="molecule type" value="Genomic_DNA"/>
</dbReference>
<reference evidence="1 2" key="1">
    <citation type="submission" date="2024-01" db="EMBL/GenBank/DDBJ databases">
        <title>Seven novel Bacillus-like species.</title>
        <authorList>
            <person name="Liu G."/>
        </authorList>
    </citation>
    <scope>NUCLEOTIDE SEQUENCE [LARGE SCALE GENOMIC DNA]</scope>
    <source>
        <strain evidence="1 2">FJAT-51614</strain>
    </source>
</reference>
<evidence type="ECO:0000313" key="1">
    <source>
        <dbReference type="EMBL" id="MEI4769705.1"/>
    </source>
</evidence>
<organism evidence="1 2">
    <name type="scientific">Psychrobacillus mangrovi</name>
    <dbReference type="NCBI Taxonomy" id="3117745"/>
    <lineage>
        <taxon>Bacteria</taxon>
        <taxon>Bacillati</taxon>
        <taxon>Bacillota</taxon>
        <taxon>Bacilli</taxon>
        <taxon>Bacillales</taxon>
        <taxon>Bacillaceae</taxon>
        <taxon>Psychrobacillus</taxon>
    </lineage>
</organism>